<keyword evidence="3" id="KW-1185">Reference proteome</keyword>
<accession>A0ABW8NC82</accession>
<keyword evidence="2" id="KW-0012">Acyltransferase</keyword>
<keyword evidence="2" id="KW-0808">Transferase</keyword>
<comment type="caution">
    <text evidence="2">The sequence shown here is derived from an EMBL/GenBank/DDBJ whole genome shotgun (WGS) entry which is preliminary data.</text>
</comment>
<dbReference type="Pfam" id="PF00583">
    <property type="entry name" value="Acetyltransf_1"/>
    <property type="match status" value="1"/>
</dbReference>
<dbReference type="Gene3D" id="3.40.630.30">
    <property type="match status" value="1"/>
</dbReference>
<dbReference type="InterPro" id="IPR000182">
    <property type="entry name" value="GNAT_dom"/>
</dbReference>
<gene>
    <name evidence="2" type="ORF">ABIA52_004090</name>
</gene>
<protein>
    <submittedName>
        <fullName evidence="2">Aminoglycoside 6'-N-acetyltransferase I</fullName>
        <ecNumber evidence="2">2.3.1.82</ecNumber>
    </submittedName>
</protein>
<sequence>MRYAIRPAVERDVPGIVTVESAAGRLLASGAVDFSERIRAAVADPGRLVLVAEGLGGPAVGDGCGVVGWAKTHYYDVGDGPAPAGHYLGGITVAADYRRRGVATAMTTSRLEWIWERADAAWYVVNARNSTSLALHQQWGFREVARGAAFHTVTFDGGEGVLLTAARPPS</sequence>
<feature type="domain" description="N-acetyltransferase" evidence="1">
    <location>
        <begin position="3"/>
        <end position="168"/>
    </location>
</feature>
<dbReference type="RefSeq" id="WP_404595554.1">
    <property type="nucleotide sequence ID" value="NZ_JBIYEW010000003.1"/>
</dbReference>
<name>A0ABW8NC82_9MICC</name>
<reference evidence="2 3" key="1">
    <citation type="submission" date="2024-10" db="EMBL/GenBank/DDBJ databases">
        <title>Novel secondary metabolite-producing bacteria for plant disease control.</title>
        <authorList>
            <person name="Chevrette M."/>
        </authorList>
    </citation>
    <scope>NUCLEOTIDE SEQUENCE [LARGE SCALE GENOMIC DNA]</scope>
    <source>
        <strain evidence="2 3">J30 TE3557</strain>
    </source>
</reference>
<evidence type="ECO:0000313" key="2">
    <source>
        <dbReference type="EMBL" id="MFK4641201.1"/>
    </source>
</evidence>
<dbReference type="EMBL" id="JBIYEW010000003">
    <property type="protein sequence ID" value="MFK4641201.1"/>
    <property type="molecule type" value="Genomic_DNA"/>
</dbReference>
<dbReference type="InterPro" id="IPR016181">
    <property type="entry name" value="Acyl_CoA_acyltransferase"/>
</dbReference>
<dbReference type="PANTHER" id="PTHR43072">
    <property type="entry name" value="N-ACETYLTRANSFERASE"/>
    <property type="match status" value="1"/>
</dbReference>
<organism evidence="2 3">
    <name type="scientific">Paenarthrobacter histidinolovorans</name>
    <dbReference type="NCBI Taxonomy" id="43664"/>
    <lineage>
        <taxon>Bacteria</taxon>
        <taxon>Bacillati</taxon>
        <taxon>Actinomycetota</taxon>
        <taxon>Actinomycetes</taxon>
        <taxon>Micrococcales</taxon>
        <taxon>Micrococcaceae</taxon>
        <taxon>Paenarthrobacter</taxon>
    </lineage>
</organism>
<dbReference type="SUPFAM" id="SSF55729">
    <property type="entry name" value="Acyl-CoA N-acyltransferases (Nat)"/>
    <property type="match status" value="1"/>
</dbReference>
<evidence type="ECO:0000259" key="1">
    <source>
        <dbReference type="PROSITE" id="PS51186"/>
    </source>
</evidence>
<dbReference type="EC" id="2.3.1.82" evidence="2"/>
<dbReference type="GO" id="GO:0047663">
    <property type="term" value="F:aminoglycoside 6'-N-acetyltransferase activity"/>
    <property type="evidence" value="ECO:0007669"/>
    <property type="project" value="UniProtKB-EC"/>
</dbReference>
<dbReference type="PROSITE" id="PS51186">
    <property type="entry name" value="GNAT"/>
    <property type="match status" value="1"/>
</dbReference>
<evidence type="ECO:0000313" key="3">
    <source>
        <dbReference type="Proteomes" id="UP001620520"/>
    </source>
</evidence>
<proteinExistence type="predicted"/>
<dbReference type="PANTHER" id="PTHR43072:SF60">
    <property type="entry name" value="L-2,4-DIAMINOBUTYRIC ACID ACETYLTRANSFERASE"/>
    <property type="match status" value="1"/>
</dbReference>
<dbReference type="Proteomes" id="UP001620520">
    <property type="component" value="Unassembled WGS sequence"/>
</dbReference>